<sequence length="251" mass="28027">MYKNLRIFFKISIILLFIIIAGIIFLNVFSEDLSMEKLLLNDGNNNDKDANYKILDIDNINMDKGYPTGCESASAVMILNYYGIDISIEDFINNYLPKKELETVDGVLTGPSPDEYYIGNPSSTSGFGCYSPVIVKALKDILPENMEAINLTGTDVDTLTTYIDNDIPVLLWATINMSAPGNGSSWILTGTNVKYTWKTGEHCLVLIGYDSENFYFNDTYQGRGLVKYNKETVKAVHEAMGSQSVIIKKKN</sequence>
<name>A0A1I0VQW5_9FIRM</name>
<dbReference type="InterPro" id="IPR039564">
    <property type="entry name" value="Peptidase_C39-like"/>
</dbReference>
<organism evidence="3 4">
    <name type="scientific">Acetitomaculum ruminis DSM 5522</name>
    <dbReference type="NCBI Taxonomy" id="1120918"/>
    <lineage>
        <taxon>Bacteria</taxon>
        <taxon>Bacillati</taxon>
        <taxon>Bacillota</taxon>
        <taxon>Clostridia</taxon>
        <taxon>Lachnospirales</taxon>
        <taxon>Lachnospiraceae</taxon>
        <taxon>Acetitomaculum</taxon>
    </lineage>
</organism>
<dbReference type="Gene3D" id="3.90.70.10">
    <property type="entry name" value="Cysteine proteinases"/>
    <property type="match status" value="1"/>
</dbReference>
<keyword evidence="1" id="KW-1133">Transmembrane helix</keyword>
<evidence type="ECO:0000313" key="4">
    <source>
        <dbReference type="Proteomes" id="UP000198838"/>
    </source>
</evidence>
<evidence type="ECO:0000259" key="2">
    <source>
        <dbReference type="Pfam" id="PF13529"/>
    </source>
</evidence>
<dbReference type="EMBL" id="FOJY01000002">
    <property type="protein sequence ID" value="SFA78731.1"/>
    <property type="molecule type" value="Genomic_DNA"/>
</dbReference>
<evidence type="ECO:0000256" key="1">
    <source>
        <dbReference type="SAM" id="Phobius"/>
    </source>
</evidence>
<dbReference type="AlphaFoldDB" id="A0A1I0VQW5"/>
<keyword evidence="1" id="KW-0472">Membrane</keyword>
<dbReference type="PANTHER" id="PTHR37806">
    <property type="entry name" value="LMO0724 PROTEIN"/>
    <property type="match status" value="1"/>
</dbReference>
<dbReference type="STRING" id="1120918.SAMN05216249_102146"/>
<feature type="domain" description="Peptidase C39-like" evidence="2">
    <location>
        <begin position="66"/>
        <end position="220"/>
    </location>
</feature>
<accession>A0A1I0VQW5</accession>
<feature type="transmembrane region" description="Helical" evidence="1">
    <location>
        <begin position="7"/>
        <end position="29"/>
    </location>
</feature>
<proteinExistence type="predicted"/>
<evidence type="ECO:0000313" key="3">
    <source>
        <dbReference type="EMBL" id="SFA78731.1"/>
    </source>
</evidence>
<keyword evidence="4" id="KW-1185">Reference proteome</keyword>
<reference evidence="3 4" key="1">
    <citation type="submission" date="2016-10" db="EMBL/GenBank/DDBJ databases">
        <authorList>
            <person name="de Groot N.N."/>
        </authorList>
    </citation>
    <scope>NUCLEOTIDE SEQUENCE [LARGE SCALE GENOMIC DNA]</scope>
    <source>
        <strain evidence="3 4">DSM 5522</strain>
    </source>
</reference>
<dbReference type="Pfam" id="PF13529">
    <property type="entry name" value="Peptidase_C39_2"/>
    <property type="match status" value="1"/>
</dbReference>
<dbReference type="PANTHER" id="PTHR37806:SF1">
    <property type="entry name" value="PEPTIDASE C39-LIKE DOMAIN-CONTAINING PROTEIN"/>
    <property type="match status" value="1"/>
</dbReference>
<dbReference type="Proteomes" id="UP000198838">
    <property type="component" value="Unassembled WGS sequence"/>
</dbReference>
<dbReference type="OrthoDB" id="1164310at2"/>
<protein>
    <submittedName>
        <fullName evidence="3">Uncharacterized protein YvpB</fullName>
    </submittedName>
</protein>
<keyword evidence="1" id="KW-0812">Transmembrane</keyword>
<gene>
    <name evidence="3" type="ORF">SAMN05216249_102146</name>
</gene>